<dbReference type="GO" id="GO:0004497">
    <property type="term" value="F:monooxygenase activity"/>
    <property type="evidence" value="ECO:0007669"/>
    <property type="project" value="UniProtKB-KW"/>
</dbReference>
<comment type="similarity">
    <text evidence="2">Belongs to the cytochrome P450 family.</text>
</comment>
<keyword evidence="5" id="KW-0560">Oxidoreductase</keyword>
<dbReference type="InterPro" id="IPR001128">
    <property type="entry name" value="Cyt_P450"/>
</dbReference>
<dbReference type="InterPro" id="IPR036396">
    <property type="entry name" value="Cyt_P450_sf"/>
</dbReference>
<dbReference type="EMBL" id="KZ502946">
    <property type="protein sequence ID" value="PKU70179.1"/>
    <property type="molecule type" value="Genomic_DNA"/>
</dbReference>
<dbReference type="SUPFAM" id="SSF48264">
    <property type="entry name" value="Cytochrome P450"/>
    <property type="match status" value="1"/>
</dbReference>
<name>A0A2I0W3D7_9ASPA</name>
<dbReference type="PANTHER" id="PTHR47946:SF14">
    <property type="entry name" value="CYTOCHROME P450 FAMILY PROTEIN"/>
    <property type="match status" value="1"/>
</dbReference>
<evidence type="ECO:0000256" key="3">
    <source>
        <dbReference type="ARBA" id="ARBA00022617"/>
    </source>
</evidence>
<evidence type="ECO:0000256" key="1">
    <source>
        <dbReference type="ARBA" id="ARBA00001971"/>
    </source>
</evidence>
<dbReference type="GO" id="GO:0016705">
    <property type="term" value="F:oxidoreductase activity, acting on paired donors, with incorporation or reduction of molecular oxygen"/>
    <property type="evidence" value="ECO:0007669"/>
    <property type="project" value="InterPro"/>
</dbReference>
<dbReference type="AlphaFoldDB" id="A0A2I0W3D7"/>
<evidence type="ECO:0000256" key="2">
    <source>
        <dbReference type="ARBA" id="ARBA00010617"/>
    </source>
</evidence>
<dbReference type="GO" id="GO:0005506">
    <property type="term" value="F:iron ion binding"/>
    <property type="evidence" value="ECO:0007669"/>
    <property type="project" value="InterPro"/>
</dbReference>
<proteinExistence type="inferred from homology"/>
<reference evidence="8 9" key="2">
    <citation type="journal article" date="2017" name="Nature">
        <title>The Apostasia genome and the evolution of orchids.</title>
        <authorList>
            <person name="Zhang G.Q."/>
            <person name="Liu K.W."/>
            <person name="Li Z."/>
            <person name="Lohaus R."/>
            <person name="Hsiao Y.Y."/>
            <person name="Niu S.C."/>
            <person name="Wang J.Y."/>
            <person name="Lin Y.C."/>
            <person name="Xu Q."/>
            <person name="Chen L.J."/>
            <person name="Yoshida K."/>
            <person name="Fujiwara S."/>
            <person name="Wang Z.W."/>
            <person name="Zhang Y.Q."/>
            <person name="Mitsuda N."/>
            <person name="Wang M."/>
            <person name="Liu G.H."/>
            <person name="Pecoraro L."/>
            <person name="Huang H.X."/>
            <person name="Xiao X.J."/>
            <person name="Lin M."/>
            <person name="Wu X.Y."/>
            <person name="Wu W.L."/>
            <person name="Chen Y.Y."/>
            <person name="Chang S.B."/>
            <person name="Sakamoto S."/>
            <person name="Ohme-Takagi M."/>
            <person name="Yagi M."/>
            <person name="Zeng S.J."/>
            <person name="Shen C.Y."/>
            <person name="Yeh C.M."/>
            <person name="Luo Y.B."/>
            <person name="Tsai W.C."/>
            <person name="Van de Peer Y."/>
            <person name="Liu Z.J."/>
        </authorList>
    </citation>
    <scope>NUCLEOTIDE SEQUENCE [LARGE SCALE GENOMIC DNA]</scope>
    <source>
        <tissue evidence="8">The whole plant</tissue>
    </source>
</reference>
<keyword evidence="3" id="KW-0349">Heme</keyword>
<evidence type="ECO:0000256" key="6">
    <source>
        <dbReference type="ARBA" id="ARBA00023004"/>
    </source>
</evidence>
<evidence type="ECO:0000256" key="7">
    <source>
        <dbReference type="ARBA" id="ARBA00023033"/>
    </source>
</evidence>
<sequence length="241" mass="28007">MGFAPFGEYWRMLRRILGTYLFCPRRIVGFGQQRREFGEDMVVKVRNLMRMNGPVEMKRVLHFGAFNNVMVSVFGKRFEFVKGEGKDLEEMGVSKRCRVLVKKVNVFVGRIIEEHRMRRYEDNGRVEDFVDVLLGLEKEEKLSDPDMFYGIVVHVDDVWIKEDKILHEMVFRGTDRVATLMEWIMARMVLHPNIQAKEKAKMDAIMGNSMLVSDADIPNLHCLQSVVKESLIMHPPGPLLS</sequence>
<dbReference type="Proteomes" id="UP000233837">
    <property type="component" value="Unassembled WGS sequence"/>
</dbReference>
<keyword evidence="7" id="KW-0503">Monooxygenase</keyword>
<dbReference type="Gene3D" id="1.10.630.10">
    <property type="entry name" value="Cytochrome P450"/>
    <property type="match status" value="1"/>
</dbReference>
<gene>
    <name evidence="8" type="primary">CYP78A1</name>
    <name evidence="8" type="ORF">MA16_Dca010300</name>
</gene>
<organism evidence="8 9">
    <name type="scientific">Dendrobium catenatum</name>
    <dbReference type="NCBI Taxonomy" id="906689"/>
    <lineage>
        <taxon>Eukaryota</taxon>
        <taxon>Viridiplantae</taxon>
        <taxon>Streptophyta</taxon>
        <taxon>Embryophyta</taxon>
        <taxon>Tracheophyta</taxon>
        <taxon>Spermatophyta</taxon>
        <taxon>Magnoliopsida</taxon>
        <taxon>Liliopsida</taxon>
        <taxon>Asparagales</taxon>
        <taxon>Orchidaceae</taxon>
        <taxon>Epidendroideae</taxon>
        <taxon>Malaxideae</taxon>
        <taxon>Dendrobiinae</taxon>
        <taxon>Dendrobium</taxon>
    </lineage>
</organism>
<evidence type="ECO:0000256" key="5">
    <source>
        <dbReference type="ARBA" id="ARBA00023002"/>
    </source>
</evidence>
<accession>A0A2I0W3D7</accession>
<evidence type="ECO:0000313" key="8">
    <source>
        <dbReference type="EMBL" id="PKU70179.1"/>
    </source>
</evidence>
<keyword evidence="4" id="KW-0479">Metal-binding</keyword>
<comment type="cofactor">
    <cofactor evidence="1">
        <name>heme</name>
        <dbReference type="ChEBI" id="CHEBI:30413"/>
    </cofactor>
</comment>
<reference evidence="8 9" key="1">
    <citation type="journal article" date="2016" name="Sci. Rep.">
        <title>The Dendrobium catenatum Lindl. genome sequence provides insights into polysaccharide synthase, floral development and adaptive evolution.</title>
        <authorList>
            <person name="Zhang G.Q."/>
            <person name="Xu Q."/>
            <person name="Bian C."/>
            <person name="Tsai W.C."/>
            <person name="Yeh C.M."/>
            <person name="Liu K.W."/>
            <person name="Yoshida K."/>
            <person name="Zhang L.S."/>
            <person name="Chang S.B."/>
            <person name="Chen F."/>
            <person name="Shi Y."/>
            <person name="Su Y.Y."/>
            <person name="Zhang Y.Q."/>
            <person name="Chen L.J."/>
            <person name="Yin Y."/>
            <person name="Lin M."/>
            <person name="Huang H."/>
            <person name="Deng H."/>
            <person name="Wang Z.W."/>
            <person name="Zhu S.L."/>
            <person name="Zhao X."/>
            <person name="Deng C."/>
            <person name="Niu S.C."/>
            <person name="Huang J."/>
            <person name="Wang M."/>
            <person name="Liu G.H."/>
            <person name="Yang H.J."/>
            <person name="Xiao X.J."/>
            <person name="Hsiao Y.Y."/>
            <person name="Wu W.L."/>
            <person name="Chen Y.Y."/>
            <person name="Mitsuda N."/>
            <person name="Ohme-Takagi M."/>
            <person name="Luo Y.B."/>
            <person name="Van de Peer Y."/>
            <person name="Liu Z.J."/>
        </authorList>
    </citation>
    <scope>NUCLEOTIDE SEQUENCE [LARGE SCALE GENOMIC DNA]</scope>
    <source>
        <tissue evidence="8">The whole plant</tissue>
    </source>
</reference>
<dbReference type="Pfam" id="PF00067">
    <property type="entry name" value="p450"/>
    <property type="match status" value="1"/>
</dbReference>
<dbReference type="GO" id="GO:0020037">
    <property type="term" value="F:heme binding"/>
    <property type="evidence" value="ECO:0007669"/>
    <property type="project" value="InterPro"/>
</dbReference>
<dbReference type="InterPro" id="IPR051996">
    <property type="entry name" value="Cytochrome_P450_78A"/>
</dbReference>
<dbReference type="PANTHER" id="PTHR47946">
    <property type="entry name" value="CYTOCHROME P450 78A7-RELATED"/>
    <property type="match status" value="1"/>
</dbReference>
<protein>
    <submittedName>
        <fullName evidence="8">Cytochrome P450 78A1</fullName>
    </submittedName>
</protein>
<keyword evidence="9" id="KW-1185">Reference proteome</keyword>
<evidence type="ECO:0000313" key="9">
    <source>
        <dbReference type="Proteomes" id="UP000233837"/>
    </source>
</evidence>
<keyword evidence="6" id="KW-0408">Iron</keyword>
<evidence type="ECO:0000256" key="4">
    <source>
        <dbReference type="ARBA" id="ARBA00022723"/>
    </source>
</evidence>